<evidence type="ECO:0000256" key="1">
    <source>
        <dbReference type="SAM" id="Coils"/>
    </source>
</evidence>
<dbReference type="SMART" id="SM00065">
    <property type="entry name" value="GAF"/>
    <property type="match status" value="1"/>
</dbReference>
<evidence type="ECO:0000256" key="2">
    <source>
        <dbReference type="SAM" id="MobiDB-lite"/>
    </source>
</evidence>
<feature type="compositionally biased region" description="Basic and acidic residues" evidence="2">
    <location>
        <begin position="179"/>
        <end position="191"/>
    </location>
</feature>
<feature type="region of interest" description="Disordered" evidence="2">
    <location>
        <begin position="137"/>
        <end position="243"/>
    </location>
</feature>
<keyword evidence="5" id="KW-1185">Reference proteome</keyword>
<organism evidence="4 5">
    <name type="scientific">Natronolimnobius baerhuensis</name>
    <dbReference type="NCBI Taxonomy" id="253108"/>
    <lineage>
        <taxon>Archaea</taxon>
        <taxon>Methanobacteriati</taxon>
        <taxon>Methanobacteriota</taxon>
        <taxon>Stenosarchaea group</taxon>
        <taxon>Halobacteria</taxon>
        <taxon>Halobacteriales</taxon>
        <taxon>Natrialbaceae</taxon>
        <taxon>Natronolimnobius</taxon>
    </lineage>
</organism>
<dbReference type="Proteomes" id="UP000196084">
    <property type="component" value="Unassembled WGS sequence"/>
</dbReference>
<dbReference type="InterPro" id="IPR003018">
    <property type="entry name" value="GAF"/>
</dbReference>
<dbReference type="Gene3D" id="3.30.450.20">
    <property type="entry name" value="PAS domain"/>
    <property type="match status" value="1"/>
</dbReference>
<evidence type="ECO:0000259" key="3">
    <source>
        <dbReference type="PROSITE" id="PS50112"/>
    </source>
</evidence>
<dbReference type="InterPro" id="IPR036890">
    <property type="entry name" value="HATPase_C_sf"/>
</dbReference>
<evidence type="ECO:0000313" key="5">
    <source>
        <dbReference type="Proteomes" id="UP000196084"/>
    </source>
</evidence>
<dbReference type="Gene3D" id="3.30.565.10">
    <property type="entry name" value="Histidine kinase-like ATPase, C-terminal domain"/>
    <property type="match status" value="1"/>
</dbReference>
<dbReference type="SMART" id="SM00091">
    <property type="entry name" value="PAS"/>
    <property type="match status" value="1"/>
</dbReference>
<dbReference type="SUPFAM" id="SSF55785">
    <property type="entry name" value="PYP-like sensor domain (PAS domain)"/>
    <property type="match status" value="1"/>
</dbReference>
<protein>
    <recommendedName>
        <fullName evidence="3">PAS domain-containing protein</fullName>
    </recommendedName>
</protein>
<dbReference type="InterPro" id="IPR029016">
    <property type="entry name" value="GAF-like_dom_sf"/>
</dbReference>
<dbReference type="Gene3D" id="3.30.450.40">
    <property type="match status" value="1"/>
</dbReference>
<feature type="region of interest" description="Disordered" evidence="2">
    <location>
        <begin position="715"/>
        <end position="742"/>
    </location>
</feature>
<dbReference type="PROSITE" id="PS50112">
    <property type="entry name" value="PAS"/>
    <property type="match status" value="1"/>
</dbReference>
<dbReference type="SUPFAM" id="SSF55781">
    <property type="entry name" value="GAF domain-like"/>
    <property type="match status" value="1"/>
</dbReference>
<dbReference type="InterPro" id="IPR000014">
    <property type="entry name" value="PAS"/>
</dbReference>
<dbReference type="InterPro" id="IPR035965">
    <property type="entry name" value="PAS-like_dom_sf"/>
</dbReference>
<dbReference type="Pfam" id="PF13185">
    <property type="entry name" value="GAF_2"/>
    <property type="match status" value="1"/>
</dbReference>
<name>A0A202E5R5_9EURY</name>
<dbReference type="CDD" id="cd00130">
    <property type="entry name" value="PAS"/>
    <property type="match status" value="1"/>
</dbReference>
<dbReference type="RefSeq" id="WP_087715088.1">
    <property type="nucleotide sequence ID" value="NZ_MWPH01000003.1"/>
</dbReference>
<gene>
    <name evidence="4" type="ORF">B2G88_13825</name>
</gene>
<feature type="coiled-coil region" evidence="1">
    <location>
        <begin position="395"/>
        <end position="432"/>
    </location>
</feature>
<keyword evidence="1" id="KW-0175">Coiled coil</keyword>
<dbReference type="AlphaFoldDB" id="A0A202E5R5"/>
<feature type="domain" description="PAS" evidence="3">
    <location>
        <begin position="436"/>
        <end position="509"/>
    </location>
</feature>
<proteinExistence type="predicted"/>
<evidence type="ECO:0000313" key="4">
    <source>
        <dbReference type="EMBL" id="OVE83518.1"/>
    </source>
</evidence>
<sequence length="788" mass="83810">MAHSSPRSRTHARTILYVAPTDGTARSGAETLARVTAQTDPDLESTVQAVQSPERLRELAPDADCVVIHESTDEEVSMSVLEIVSVCGATPLVLFTDASYASAVTRSAEGIDGYVRRGTDDAVVHLADEISKVCHNEAIGGPTAESPLERADSDATVEASLEGVDHDEQAQPTADAADTAERADESGHDDADAAGDSGAGTDTGTGTDAGALEESVAHPEQTIDGGGAASAPPVIGTDRQAMRADPRTATALLETTARIVDCRDRELLFGRVVEGAVGVLGFRHCWLSTVHFGELVPRAASPAVPGHALESTAVDGPLGTAFKAGEPTRIDDVRDHPDIRLPIEGARSLCSVPVGDIGVIRIVADTEAAFDDMDVALLQGLCNAAAAVLQRNWDEMGVVNARNQLEREVERLESEREQFAAAAEQLASERDRIAAERDQLLTLVEDVAKPTLRYDIADGQAIIRDVNEAVEAVFGDDPDAVRGQPVEAYVVPDGLEERAETLADALAATEQYQILDQRDTVEGVRDFMLTIIPLEQAADAPAAADCEGLLVYDDITESKRRELELAAANARLERVADLIDDDLEQPLSTARNYRELAAKTGSNDHFAVIAEAHEQLAARLEDLEAVAAWDDASDETEPIALQDVARRAWTDIDTGNAQLVAEDDLILEADRADLRELFEYVLDAAIDDDGRSDTDEETPATITVGATDDGFYVAGDRPTGTENATGDGRQDAPTPGRLTASDGAGVQLGLVERIADQHGWDIGVAEDDDGTAFAFRGVDAISVNRNRV</sequence>
<comment type="caution">
    <text evidence="4">The sequence shown here is derived from an EMBL/GenBank/DDBJ whole genome shotgun (WGS) entry which is preliminary data.</text>
</comment>
<dbReference type="OrthoDB" id="8127at2157"/>
<dbReference type="EMBL" id="MWPH01000003">
    <property type="protein sequence ID" value="OVE83518.1"/>
    <property type="molecule type" value="Genomic_DNA"/>
</dbReference>
<accession>A0A202E5R5</accession>
<reference evidence="4 5" key="1">
    <citation type="submission" date="2017-02" db="EMBL/GenBank/DDBJ databases">
        <title>Natronthermophilus aegyptiacus gen. nov.,sp. nov., an aerobic, extremely halophilic alkalithermophilic archaeon isolated from the athalassohaline Wadi An Natrun, Egypt.</title>
        <authorList>
            <person name="Zhao B."/>
        </authorList>
    </citation>
    <scope>NUCLEOTIDE SEQUENCE [LARGE SCALE GENOMIC DNA]</scope>
    <source>
        <strain evidence="4 5">CGMCC 1.3597</strain>
    </source>
</reference>